<dbReference type="GeneID" id="15392507"/>
<dbReference type="OrthoDB" id="85838at2157"/>
<name>N0BCY2_9EURY</name>
<dbReference type="SUPFAM" id="SSF53146">
    <property type="entry name" value="Nitrogenase accessory factor-like"/>
    <property type="match status" value="1"/>
</dbReference>
<accession>N0BCY2</accession>
<reference evidence="2 3" key="1">
    <citation type="journal article" date="2013" name="Genome Announc.">
        <title>Complete Genome Sequence of the Thermophilic and Facultatively Chemolithoautotrophic Sulfate Reducer Archaeoglobus sulfaticallidus Strain PM70-1T.</title>
        <authorList>
            <person name="Stokke R."/>
            <person name="Hocking W.P."/>
            <person name="Steinsbu B.O."/>
            <person name="Steen I.H."/>
        </authorList>
    </citation>
    <scope>NUCLEOTIDE SEQUENCE [LARGE SCALE GENOMIC DNA]</scope>
    <source>
        <strain evidence="2">PM70-1</strain>
    </source>
</reference>
<keyword evidence="3" id="KW-1185">Reference proteome</keyword>
<evidence type="ECO:0000313" key="2">
    <source>
        <dbReference type="EMBL" id="AGK60873.1"/>
    </source>
</evidence>
<dbReference type="InterPro" id="IPR003731">
    <property type="entry name" value="Di-Nase_FeMo-co_biosynth"/>
</dbReference>
<dbReference type="Gene3D" id="3.30.420.130">
    <property type="entry name" value="Dinitrogenase iron-molybdenum cofactor biosynthesis domain"/>
    <property type="match status" value="1"/>
</dbReference>
<dbReference type="Proteomes" id="UP000013307">
    <property type="component" value="Chromosome"/>
</dbReference>
<protein>
    <recommendedName>
        <fullName evidence="1">Dinitrogenase iron-molybdenum cofactor biosynthesis domain-containing protein</fullName>
    </recommendedName>
</protein>
<dbReference type="AlphaFoldDB" id="N0BCY2"/>
<dbReference type="InterPro" id="IPR033913">
    <property type="entry name" value="MTH1175_dom"/>
</dbReference>
<evidence type="ECO:0000259" key="1">
    <source>
        <dbReference type="Pfam" id="PF02579"/>
    </source>
</evidence>
<evidence type="ECO:0000313" key="3">
    <source>
        <dbReference type="Proteomes" id="UP000013307"/>
    </source>
</evidence>
<dbReference type="PANTHER" id="PTHR42983:SF1">
    <property type="entry name" value="IRON-MOLYBDENUM PROTEIN"/>
    <property type="match status" value="1"/>
</dbReference>
<dbReference type="RefSeq" id="WP_015590471.1">
    <property type="nucleotide sequence ID" value="NC_021169.1"/>
</dbReference>
<sequence>MKVAIPCTDAEGKEISKYFGRARYFYIYDTKSQEGGLVRIPYITVLPGDALKFLESLNVDAVVVNTIGNRSREYLQKRGIKVLEGFDGKVEDIISNFISRFAEPSVES</sequence>
<gene>
    <name evidence="2" type="ORF">Asulf_00866</name>
</gene>
<dbReference type="KEGG" id="ast:Asulf_00866"/>
<dbReference type="PANTHER" id="PTHR42983">
    <property type="entry name" value="DINITROGENASE IRON-MOLYBDENUM COFACTOR PROTEIN-RELATED"/>
    <property type="match status" value="1"/>
</dbReference>
<dbReference type="InterPro" id="IPR036105">
    <property type="entry name" value="DiNase_FeMo-co_biosyn_sf"/>
</dbReference>
<dbReference type="eggNOG" id="arCOG02734">
    <property type="taxonomic scope" value="Archaea"/>
</dbReference>
<proteinExistence type="predicted"/>
<dbReference type="Pfam" id="PF02579">
    <property type="entry name" value="Nitro_FeMo-Co"/>
    <property type="match status" value="1"/>
</dbReference>
<dbReference type="CDD" id="cd00851">
    <property type="entry name" value="MTH1175"/>
    <property type="match status" value="1"/>
</dbReference>
<dbReference type="STRING" id="387631.Asulf_00866"/>
<feature type="domain" description="Dinitrogenase iron-molybdenum cofactor biosynthesis" evidence="1">
    <location>
        <begin position="12"/>
        <end position="98"/>
    </location>
</feature>
<dbReference type="HOGENOM" id="CLU_104194_2_2_2"/>
<dbReference type="EMBL" id="CP005290">
    <property type="protein sequence ID" value="AGK60873.1"/>
    <property type="molecule type" value="Genomic_DNA"/>
</dbReference>
<organism evidence="2 3">
    <name type="scientific">Archaeoglobus sulfaticallidus PM70-1</name>
    <dbReference type="NCBI Taxonomy" id="387631"/>
    <lineage>
        <taxon>Archaea</taxon>
        <taxon>Methanobacteriati</taxon>
        <taxon>Methanobacteriota</taxon>
        <taxon>Archaeoglobi</taxon>
        <taxon>Archaeoglobales</taxon>
        <taxon>Archaeoglobaceae</taxon>
        <taxon>Archaeoglobus</taxon>
    </lineage>
</organism>